<reference evidence="1 2" key="1">
    <citation type="journal article" date="2022" name="bioRxiv">
        <title>The genome of the oomycete Peronosclerospora sorghi, a cosmopolitan pathogen of maize and sorghum, is inflated with dispersed pseudogenes.</title>
        <authorList>
            <person name="Fletcher K."/>
            <person name="Martin F."/>
            <person name="Isakeit T."/>
            <person name="Cavanaugh K."/>
            <person name="Magill C."/>
            <person name="Michelmore R."/>
        </authorList>
    </citation>
    <scope>NUCLEOTIDE SEQUENCE [LARGE SCALE GENOMIC DNA]</scope>
    <source>
        <strain evidence="1">P6</strain>
    </source>
</reference>
<comment type="caution">
    <text evidence="1">The sequence shown here is derived from an EMBL/GenBank/DDBJ whole genome shotgun (WGS) entry which is preliminary data.</text>
</comment>
<evidence type="ECO:0000313" key="1">
    <source>
        <dbReference type="EMBL" id="KAI9912107.1"/>
    </source>
</evidence>
<keyword evidence="2" id="KW-1185">Reference proteome</keyword>
<protein>
    <submittedName>
        <fullName evidence="1">Uncharacterized protein</fullName>
    </submittedName>
</protein>
<sequence length="138" mass="15424">MLLSCGRDGRVKRKNSSDASPYNDRVRVGWDQSTNKDTFLRELKNLRATDLSDVGAALRQAFDLMNKIRLQFNWDSYALGRTPWNTNVSVCILLTDATTLSSADGLVQDTLVIPPSHAVGAELTYEEFDGTRDFLPLL</sequence>
<dbReference type="EMBL" id="CM047584">
    <property type="protein sequence ID" value="KAI9912107.1"/>
    <property type="molecule type" value="Genomic_DNA"/>
</dbReference>
<accession>A0ACC0W0P7</accession>
<name>A0ACC0W0P7_9STRA</name>
<proteinExistence type="predicted"/>
<dbReference type="Proteomes" id="UP001163321">
    <property type="component" value="Chromosome 5"/>
</dbReference>
<organism evidence="1 2">
    <name type="scientific">Peronosclerospora sorghi</name>
    <dbReference type="NCBI Taxonomy" id="230839"/>
    <lineage>
        <taxon>Eukaryota</taxon>
        <taxon>Sar</taxon>
        <taxon>Stramenopiles</taxon>
        <taxon>Oomycota</taxon>
        <taxon>Peronosporomycetes</taxon>
        <taxon>Peronosporales</taxon>
        <taxon>Peronosporaceae</taxon>
        <taxon>Peronosclerospora</taxon>
    </lineage>
</organism>
<gene>
    <name evidence="1" type="ORF">PsorP6_008850</name>
</gene>
<evidence type="ECO:0000313" key="2">
    <source>
        <dbReference type="Proteomes" id="UP001163321"/>
    </source>
</evidence>